<comment type="subunit">
    <text evidence="7">Monomer.</text>
</comment>
<dbReference type="OrthoDB" id="9800507at2"/>
<feature type="binding site" evidence="7">
    <location>
        <position position="71"/>
    </location>
    <ligand>
        <name>tRNA</name>
        <dbReference type="ChEBI" id="CHEBI:17843"/>
    </ligand>
</feature>
<feature type="binding site" evidence="7">
    <location>
        <position position="69"/>
    </location>
    <ligand>
        <name>tRNA</name>
        <dbReference type="ChEBI" id="CHEBI:17843"/>
    </ligand>
</feature>
<feature type="site" description="Stabilizes the basic form of H active site to accept a proton" evidence="7">
    <location>
        <position position="96"/>
    </location>
</feature>
<comment type="catalytic activity">
    <reaction evidence="7 8">
        <text>an N-acyl-L-alpha-aminoacyl-tRNA + H2O = an N-acyl-L-amino acid + a tRNA + H(+)</text>
        <dbReference type="Rhea" id="RHEA:54448"/>
        <dbReference type="Rhea" id="RHEA-COMP:10123"/>
        <dbReference type="Rhea" id="RHEA-COMP:13883"/>
        <dbReference type="ChEBI" id="CHEBI:15377"/>
        <dbReference type="ChEBI" id="CHEBI:15378"/>
        <dbReference type="ChEBI" id="CHEBI:59874"/>
        <dbReference type="ChEBI" id="CHEBI:78442"/>
        <dbReference type="ChEBI" id="CHEBI:138191"/>
        <dbReference type="EC" id="3.1.1.29"/>
    </reaction>
</comment>
<feature type="binding site" evidence="7">
    <location>
        <position position="117"/>
    </location>
    <ligand>
        <name>tRNA</name>
        <dbReference type="ChEBI" id="CHEBI:17843"/>
    </ligand>
</feature>
<evidence type="ECO:0000256" key="7">
    <source>
        <dbReference type="HAMAP-Rule" id="MF_00083"/>
    </source>
</evidence>
<dbReference type="GO" id="GO:0006515">
    <property type="term" value="P:protein quality control for misfolded or incompletely synthesized proteins"/>
    <property type="evidence" value="ECO:0007669"/>
    <property type="project" value="UniProtKB-UniRule"/>
</dbReference>
<evidence type="ECO:0000256" key="3">
    <source>
        <dbReference type="ARBA" id="ARBA00022801"/>
    </source>
</evidence>
<keyword evidence="7" id="KW-0963">Cytoplasm</keyword>
<feature type="active site" description="Proton acceptor" evidence="7">
    <location>
        <position position="23"/>
    </location>
</feature>
<evidence type="ECO:0000256" key="4">
    <source>
        <dbReference type="ARBA" id="ARBA00022884"/>
    </source>
</evidence>
<dbReference type="GO" id="GO:0005737">
    <property type="term" value="C:cytoplasm"/>
    <property type="evidence" value="ECO:0007669"/>
    <property type="project" value="UniProtKB-SubCell"/>
</dbReference>
<evidence type="ECO:0000256" key="1">
    <source>
        <dbReference type="ARBA" id="ARBA00013260"/>
    </source>
</evidence>
<proteinExistence type="inferred from homology"/>
<comment type="function">
    <text evidence="7">Hydrolyzes ribosome-free peptidyl-tRNAs (with 1 or more amino acids incorporated), which drop off the ribosome during protein synthesis, or as a result of ribosome stalling.</text>
</comment>
<dbReference type="PANTHER" id="PTHR17224:SF1">
    <property type="entry name" value="PEPTIDYL-TRNA HYDROLASE"/>
    <property type="match status" value="1"/>
</dbReference>
<dbReference type="CDD" id="cd00462">
    <property type="entry name" value="PTH"/>
    <property type="match status" value="1"/>
</dbReference>
<dbReference type="AlphaFoldDB" id="A0A370GY58"/>
<comment type="subcellular location">
    <subcellularLocation>
        <location evidence="7">Cytoplasm</location>
    </subcellularLocation>
</comment>
<comment type="function">
    <text evidence="7">Catalyzes the release of premature peptidyl moieties from peptidyl-tRNA molecules trapped in stalled 50S ribosomal subunits, and thus maintains levels of free tRNAs and 50S ribosomes.</text>
</comment>
<evidence type="ECO:0000313" key="11">
    <source>
        <dbReference type="Proteomes" id="UP000254720"/>
    </source>
</evidence>
<keyword evidence="4 7" id="KW-0694">RNA-binding</keyword>
<gene>
    <name evidence="7" type="primary">pth</name>
    <name evidence="10" type="ORF">C8D86_10225</name>
</gene>
<dbReference type="Gene3D" id="3.40.50.1470">
    <property type="entry name" value="Peptidyl-tRNA hydrolase"/>
    <property type="match status" value="1"/>
</dbReference>
<protein>
    <recommendedName>
        <fullName evidence="6 7">Peptidyl-tRNA hydrolase</fullName>
        <shortName evidence="7">Pth</shortName>
        <ecNumber evidence="1 7">3.1.1.29</ecNumber>
    </recommendedName>
</protein>
<reference evidence="10 11" key="1">
    <citation type="submission" date="2018-07" db="EMBL/GenBank/DDBJ databases">
        <title>Genomic Encyclopedia of Type Strains, Phase IV (KMG-IV): sequencing the most valuable type-strain genomes for metagenomic binning, comparative biology and taxonomic classification.</title>
        <authorList>
            <person name="Goeker M."/>
        </authorList>
    </citation>
    <scope>NUCLEOTIDE SEQUENCE [LARGE SCALE GENOMIC DNA]</scope>
    <source>
        <strain evidence="10 11">DSM 16500</strain>
    </source>
</reference>
<evidence type="ECO:0000313" key="10">
    <source>
        <dbReference type="EMBL" id="RDI48598.1"/>
    </source>
</evidence>
<dbReference type="NCBIfam" id="TIGR00447">
    <property type="entry name" value="pth"/>
    <property type="match status" value="1"/>
</dbReference>
<feature type="binding site" evidence="7">
    <location>
        <position position="18"/>
    </location>
    <ligand>
        <name>tRNA</name>
        <dbReference type="ChEBI" id="CHEBI:17843"/>
    </ligand>
</feature>
<dbReference type="Pfam" id="PF01195">
    <property type="entry name" value="Pept_tRNA_hydro"/>
    <property type="match status" value="1"/>
</dbReference>
<dbReference type="PROSITE" id="PS01195">
    <property type="entry name" value="PEPT_TRNA_HYDROL_1"/>
    <property type="match status" value="1"/>
</dbReference>
<dbReference type="InterPro" id="IPR018171">
    <property type="entry name" value="Pept_tRNA_hydro_CS"/>
</dbReference>
<organism evidence="10 11">
    <name type="scientific">Aquicella lusitana</name>
    <dbReference type="NCBI Taxonomy" id="254246"/>
    <lineage>
        <taxon>Bacteria</taxon>
        <taxon>Pseudomonadati</taxon>
        <taxon>Pseudomonadota</taxon>
        <taxon>Gammaproteobacteria</taxon>
        <taxon>Legionellales</taxon>
        <taxon>Coxiellaceae</taxon>
        <taxon>Aquicella</taxon>
    </lineage>
</organism>
<dbReference type="RefSeq" id="WP_114833407.1">
    <property type="nucleotide sequence ID" value="NZ_LR699114.1"/>
</dbReference>
<dbReference type="InterPro" id="IPR001328">
    <property type="entry name" value="Pept_tRNA_hydro"/>
</dbReference>
<dbReference type="PROSITE" id="PS01196">
    <property type="entry name" value="PEPT_TRNA_HYDROL_2"/>
    <property type="match status" value="1"/>
</dbReference>
<dbReference type="SUPFAM" id="SSF53178">
    <property type="entry name" value="Peptidyl-tRNA hydrolase-like"/>
    <property type="match status" value="1"/>
</dbReference>
<accession>A0A370GY58</accession>
<feature type="site" description="Discriminates between blocked and unblocked aminoacyl-tRNA" evidence="7">
    <location>
        <position position="13"/>
    </location>
</feature>
<evidence type="ECO:0000256" key="5">
    <source>
        <dbReference type="ARBA" id="ARBA00038063"/>
    </source>
</evidence>
<keyword evidence="11" id="KW-1185">Reference proteome</keyword>
<keyword evidence="3 7" id="KW-0378">Hydrolase</keyword>
<dbReference type="GO" id="GO:0004045">
    <property type="term" value="F:peptidyl-tRNA hydrolase activity"/>
    <property type="evidence" value="ECO:0007669"/>
    <property type="project" value="UniProtKB-UniRule"/>
</dbReference>
<dbReference type="InterPro" id="IPR036416">
    <property type="entry name" value="Pept_tRNA_hydro_sf"/>
</dbReference>
<evidence type="ECO:0000256" key="9">
    <source>
        <dbReference type="RuleBase" id="RU004320"/>
    </source>
</evidence>
<comment type="caution">
    <text evidence="10">The sequence shown here is derived from an EMBL/GenBank/DDBJ whole genome shotgun (WGS) entry which is preliminary data.</text>
</comment>
<dbReference type="EMBL" id="QQAX01000002">
    <property type="protein sequence ID" value="RDI48598.1"/>
    <property type="molecule type" value="Genomic_DNA"/>
</dbReference>
<name>A0A370GY58_9COXI</name>
<evidence type="ECO:0000256" key="8">
    <source>
        <dbReference type="RuleBase" id="RU000673"/>
    </source>
</evidence>
<dbReference type="PANTHER" id="PTHR17224">
    <property type="entry name" value="PEPTIDYL-TRNA HYDROLASE"/>
    <property type="match status" value="1"/>
</dbReference>
<dbReference type="GO" id="GO:0072344">
    <property type="term" value="P:rescue of stalled ribosome"/>
    <property type="evidence" value="ECO:0007669"/>
    <property type="project" value="UniProtKB-UniRule"/>
</dbReference>
<dbReference type="EC" id="3.1.1.29" evidence="1 7"/>
<dbReference type="Proteomes" id="UP000254720">
    <property type="component" value="Unassembled WGS sequence"/>
</dbReference>
<dbReference type="HAMAP" id="MF_00083">
    <property type="entry name" value="Pept_tRNA_hydro_bact"/>
    <property type="match status" value="1"/>
</dbReference>
<dbReference type="FunFam" id="3.40.50.1470:FF:000001">
    <property type="entry name" value="Peptidyl-tRNA hydrolase"/>
    <property type="match status" value="1"/>
</dbReference>
<keyword evidence="2 7" id="KW-0820">tRNA-binding</keyword>
<evidence type="ECO:0000256" key="2">
    <source>
        <dbReference type="ARBA" id="ARBA00022555"/>
    </source>
</evidence>
<dbReference type="GO" id="GO:0000049">
    <property type="term" value="F:tRNA binding"/>
    <property type="evidence" value="ECO:0007669"/>
    <property type="project" value="UniProtKB-UniRule"/>
</dbReference>
<evidence type="ECO:0000256" key="6">
    <source>
        <dbReference type="ARBA" id="ARBA00050038"/>
    </source>
</evidence>
<sequence>MSLPIQLIVGLANPGKEYADTRHNAGGWFVEALAHSDNVTLRLEAKYHGLHGVIQLHNQSCHLLIPTTFMNHSGQAVRACMHYHKIPPESILIAHDEIDLPTGIIRLKFDGGDGGHNGLKDVIRHLNTRQFYRLRIGVGRPANSKDVVDYVLNNPSKADRQKIDRALLKVNDILPFLMAGEMQKAMQELHTEK</sequence>
<comment type="similarity">
    <text evidence="5 7 9">Belongs to the PTH family.</text>
</comment>